<feature type="region of interest" description="Disordered" evidence="1">
    <location>
        <begin position="72"/>
        <end position="111"/>
    </location>
</feature>
<evidence type="ECO:0000256" key="1">
    <source>
        <dbReference type="SAM" id="MobiDB-lite"/>
    </source>
</evidence>
<protein>
    <submittedName>
        <fullName evidence="2">Uncharacterized protein</fullName>
    </submittedName>
</protein>
<name>A0A4Y2NUN5_ARAVE</name>
<dbReference type="Proteomes" id="UP000499080">
    <property type="component" value="Unassembled WGS sequence"/>
</dbReference>
<evidence type="ECO:0000313" key="3">
    <source>
        <dbReference type="Proteomes" id="UP000499080"/>
    </source>
</evidence>
<accession>A0A4Y2NUN5</accession>
<evidence type="ECO:0000313" key="2">
    <source>
        <dbReference type="EMBL" id="GBN41466.1"/>
    </source>
</evidence>
<organism evidence="2 3">
    <name type="scientific">Araneus ventricosus</name>
    <name type="common">Orbweaver spider</name>
    <name type="synonym">Epeira ventricosa</name>
    <dbReference type="NCBI Taxonomy" id="182803"/>
    <lineage>
        <taxon>Eukaryota</taxon>
        <taxon>Metazoa</taxon>
        <taxon>Ecdysozoa</taxon>
        <taxon>Arthropoda</taxon>
        <taxon>Chelicerata</taxon>
        <taxon>Arachnida</taxon>
        <taxon>Araneae</taxon>
        <taxon>Araneomorphae</taxon>
        <taxon>Entelegynae</taxon>
        <taxon>Araneoidea</taxon>
        <taxon>Araneidae</taxon>
        <taxon>Araneus</taxon>
    </lineage>
</organism>
<dbReference type="EMBL" id="BGPR01009663">
    <property type="protein sequence ID" value="GBN41466.1"/>
    <property type="molecule type" value="Genomic_DNA"/>
</dbReference>
<feature type="compositionally biased region" description="Low complexity" evidence="1">
    <location>
        <begin position="82"/>
        <end position="95"/>
    </location>
</feature>
<reference evidence="2 3" key="1">
    <citation type="journal article" date="2019" name="Sci. Rep.">
        <title>Orb-weaving spider Araneus ventricosus genome elucidates the spidroin gene catalogue.</title>
        <authorList>
            <person name="Kono N."/>
            <person name="Nakamura H."/>
            <person name="Ohtoshi R."/>
            <person name="Moran D.A.P."/>
            <person name="Shinohara A."/>
            <person name="Yoshida Y."/>
            <person name="Fujiwara M."/>
            <person name="Mori M."/>
            <person name="Tomita M."/>
            <person name="Arakawa K."/>
        </authorList>
    </citation>
    <scope>NUCLEOTIDE SEQUENCE [LARGE SCALE GENOMIC DNA]</scope>
</reference>
<comment type="caution">
    <text evidence="2">The sequence shown here is derived from an EMBL/GenBank/DDBJ whole genome shotgun (WGS) entry which is preliminary data.</text>
</comment>
<gene>
    <name evidence="2" type="ORF">AVEN_208534_1</name>
</gene>
<sequence>MESRGPWAVESRDSHASLILLQWAKSVRAGSGMGGTKVVAPHSLRAGLSSLKALGGSLGPWRQWRTKCDRKSKKTSALRRFGYSSKSGDGSSRSSWRQVHSEGEDETRESTVMKIKRLSLKKLKTWR</sequence>
<dbReference type="AlphaFoldDB" id="A0A4Y2NUN5"/>
<proteinExistence type="predicted"/>
<keyword evidence="3" id="KW-1185">Reference proteome</keyword>